<dbReference type="Proteomes" id="UP001597163">
    <property type="component" value="Unassembled WGS sequence"/>
</dbReference>
<dbReference type="PROSITE" id="PS51704">
    <property type="entry name" value="GP_PDE"/>
    <property type="match status" value="1"/>
</dbReference>
<accession>A0ABW3RBS9</accession>
<comment type="caution">
    <text evidence="3">The sequence shown here is derived from an EMBL/GenBank/DDBJ whole genome shotgun (WGS) entry which is preliminary data.</text>
</comment>
<gene>
    <name evidence="3" type="ORF">ACFQ2E_08345</name>
</gene>
<dbReference type="EMBL" id="JBHTLJ010000002">
    <property type="protein sequence ID" value="MFD1162422.1"/>
    <property type="molecule type" value="Genomic_DNA"/>
</dbReference>
<keyword evidence="1" id="KW-0812">Transmembrane</keyword>
<dbReference type="InterPro" id="IPR017946">
    <property type="entry name" value="PLC-like_Pdiesterase_TIM-brl"/>
</dbReference>
<dbReference type="Gene3D" id="3.20.20.190">
    <property type="entry name" value="Phosphatidylinositol (PI) phosphodiesterase"/>
    <property type="match status" value="1"/>
</dbReference>
<sequence>MKKLVKIIGSIMVIGVVYVCLSISPIFFEDFSRKTTHDFLIISHRGAAQLAPENTISSVNAALKQQPDRIEIDVQQTKDSVVVLMHDTTLDRTTNGTGLIKENSFSSLSKLDAGSWFSSDFSNERIPTLEAIIKLIDGQCQLIIEIKKGDDYYPNIEKNIVNIITKHQAESWVIIHSFDSEVLERVHQLNPNIALHKLLVGKLKFMPFIISNQFESFHIDKRPYIKAYSINYVFANRDIINLLKSKGKEVNVWNLNDADYARELISLGVDGIITDNPNLLKD</sequence>
<keyword evidence="1" id="KW-1133">Transmembrane helix</keyword>
<feature type="transmembrane region" description="Helical" evidence="1">
    <location>
        <begin position="7"/>
        <end position="28"/>
    </location>
</feature>
<dbReference type="Pfam" id="PF03009">
    <property type="entry name" value="GDPD"/>
    <property type="match status" value="1"/>
</dbReference>
<keyword evidence="4" id="KW-1185">Reference proteome</keyword>
<dbReference type="SUPFAM" id="SSF51695">
    <property type="entry name" value="PLC-like phosphodiesterases"/>
    <property type="match status" value="1"/>
</dbReference>
<evidence type="ECO:0000313" key="3">
    <source>
        <dbReference type="EMBL" id="MFD1162422.1"/>
    </source>
</evidence>
<protein>
    <submittedName>
        <fullName evidence="3">Glycerophosphodiester phosphodiesterase</fullName>
    </submittedName>
</protein>
<dbReference type="RefSeq" id="WP_311938754.1">
    <property type="nucleotide sequence ID" value="NZ_JAVSCK010000002.1"/>
</dbReference>
<evidence type="ECO:0000313" key="4">
    <source>
        <dbReference type="Proteomes" id="UP001597163"/>
    </source>
</evidence>
<organism evidence="3 4">
    <name type="scientific">Hwangdonia seohaensis</name>
    <dbReference type="NCBI Taxonomy" id="1240727"/>
    <lineage>
        <taxon>Bacteria</taxon>
        <taxon>Pseudomonadati</taxon>
        <taxon>Bacteroidota</taxon>
        <taxon>Flavobacteriia</taxon>
        <taxon>Flavobacteriales</taxon>
        <taxon>Flavobacteriaceae</taxon>
        <taxon>Hwangdonia</taxon>
    </lineage>
</organism>
<reference evidence="4" key="1">
    <citation type="journal article" date="2019" name="Int. J. Syst. Evol. Microbiol.">
        <title>The Global Catalogue of Microorganisms (GCM) 10K type strain sequencing project: providing services to taxonomists for standard genome sequencing and annotation.</title>
        <authorList>
            <consortium name="The Broad Institute Genomics Platform"/>
            <consortium name="The Broad Institute Genome Sequencing Center for Infectious Disease"/>
            <person name="Wu L."/>
            <person name="Ma J."/>
        </authorList>
    </citation>
    <scope>NUCLEOTIDE SEQUENCE [LARGE SCALE GENOMIC DNA]</scope>
    <source>
        <strain evidence="4">CCUG 63246</strain>
    </source>
</reference>
<dbReference type="InterPro" id="IPR030395">
    <property type="entry name" value="GP_PDE_dom"/>
</dbReference>
<proteinExistence type="predicted"/>
<feature type="domain" description="GP-PDE" evidence="2">
    <location>
        <begin position="39"/>
        <end position="282"/>
    </location>
</feature>
<evidence type="ECO:0000259" key="2">
    <source>
        <dbReference type="PROSITE" id="PS51704"/>
    </source>
</evidence>
<evidence type="ECO:0000256" key="1">
    <source>
        <dbReference type="SAM" id="Phobius"/>
    </source>
</evidence>
<dbReference type="PANTHER" id="PTHR46211:SF8">
    <property type="entry name" value="PHOSPHODIESTERASE"/>
    <property type="match status" value="1"/>
</dbReference>
<keyword evidence="1" id="KW-0472">Membrane</keyword>
<name>A0ABW3RBS9_9FLAO</name>
<dbReference type="PANTHER" id="PTHR46211">
    <property type="entry name" value="GLYCEROPHOSPHORYL DIESTER PHOSPHODIESTERASE"/>
    <property type="match status" value="1"/>
</dbReference>